<accession>A0A2T9Y276</accession>
<comment type="catalytic activity">
    <reaction evidence="15">
        <text>(6S)-5,6,7,8-tetrahydrofolate + formate + ATP = (6R)-10-formyltetrahydrofolate + ADP + phosphate</text>
        <dbReference type="Rhea" id="RHEA:20221"/>
        <dbReference type="ChEBI" id="CHEBI:15740"/>
        <dbReference type="ChEBI" id="CHEBI:30616"/>
        <dbReference type="ChEBI" id="CHEBI:43474"/>
        <dbReference type="ChEBI" id="CHEBI:57453"/>
        <dbReference type="ChEBI" id="CHEBI:195366"/>
        <dbReference type="ChEBI" id="CHEBI:456216"/>
        <dbReference type="EC" id="6.3.4.3"/>
    </reaction>
</comment>
<dbReference type="Gene3D" id="3.40.50.300">
    <property type="entry name" value="P-loop containing nucleotide triphosphate hydrolases"/>
    <property type="match status" value="2"/>
</dbReference>
<evidence type="ECO:0000256" key="1">
    <source>
        <dbReference type="ARBA" id="ARBA00004496"/>
    </source>
</evidence>
<dbReference type="SUPFAM" id="SSF51735">
    <property type="entry name" value="NAD(P)-binding Rossmann-fold domains"/>
    <property type="match status" value="1"/>
</dbReference>
<dbReference type="FunFam" id="3.10.410.10:FF:000001">
    <property type="entry name" value="Putative formate--tetrahydrofolate ligase"/>
    <property type="match status" value="1"/>
</dbReference>
<sequence>MILFLNSQIRKELASKVVDYKAKHPSFKPCLAVIQVGARKDSSLYVKQKQLACEEVGVKSIKHSLPEDTTSSQLKDLIMSLNDDDSVNGILLQLPLPSHIKEEVMLNLIDPEKDVDGFHEQNLGALFKKSGTPKFIPCTPKGIMVLLSKINVNPTGLQAVVLGRSDIVGTPVAALLTQANATVTVCHSRTKNIEQVVKQADILVIAIGIPCFVKGSWVKPGAVIIDVGINAIDDPTKKSGHRFVGDADYNECKKVASYITPVPGGVGPMTVAMLMDGLIKGAISQFENSSSIHIVPTPIKCLSPVPPDGEIAYSVHPKLISDLSKEILIHQNDLELYGRYKAKISLSVLDRLKDRKNGHYVVVAGITPTPLGEGKSTITIGLSQALGAQLGKPTIAVVRQPSQGPTFGIKGGAAGGGYSQVIPMEEFNLHLTGDIHAITAATNLLAAAIDARIFHETTQSDAALFKRLCPTVRGVRKFSDIMFSRLKRLGINKTSPNDLTDEEISKFVRLDIDPSSVTWNRVLDINDRFLRKITIGQSPTEKNMTRTTLFDISVASEIMAVLALSTSLEDMKSRLGKMVFGYSKSGVPLCADDLGITGALTVLMKDAIRPTMMQTLEGTPVFVHAGPFANIAHGCSSIIADRIALKIVGSNSEDPNDSGFVLTEAGFGSDIGLEKFMNVKSRYSKLLPDCVVLVSTVRALKMHGGGPPVTPGAKLSDEYVQENLELVRKGLPNLIRHIENCRNYGLSVVVTVNSFDTDSQAEIDLIINEAKKAGAYESVVNYCYARGGEGGVDLANAVIKACHHTAELKKNNPNQVQLTYNDDGTSKVYPQSDPENAIKHKIEAVAKSIYRAKSVVYSDLANQKLESYVKMGYSHLPICIAKTQYSFSSDPSLKNAPVDFELPIKDVRLSAGAGFIYPMCGDIQTMPGLPTRPCFYDIDIDTETGKIHGLS</sequence>
<dbReference type="EMBL" id="MBFS01003477">
    <property type="protein sequence ID" value="PVU86459.1"/>
    <property type="molecule type" value="Genomic_DNA"/>
</dbReference>
<dbReference type="PROSITE" id="PS00767">
    <property type="entry name" value="THF_DHG_CYH_2"/>
    <property type="match status" value="1"/>
</dbReference>
<evidence type="ECO:0000256" key="8">
    <source>
        <dbReference type="ARBA" id="ARBA00022598"/>
    </source>
</evidence>
<keyword evidence="19" id="KW-1185">Reference proteome</keyword>
<evidence type="ECO:0000256" key="5">
    <source>
        <dbReference type="ARBA" id="ARBA00011738"/>
    </source>
</evidence>
<feature type="domain" description="Tetrahydrofolate dehydrogenase/cyclohydrolase catalytic" evidence="16">
    <location>
        <begin position="6"/>
        <end position="116"/>
    </location>
</feature>
<dbReference type="GO" id="GO:0006555">
    <property type="term" value="P:methionine metabolic process"/>
    <property type="evidence" value="ECO:0007669"/>
    <property type="project" value="UniProtKB-ARBA"/>
</dbReference>
<comment type="similarity">
    <text evidence="4">In the C-terminal section; belongs to the formate--tetrahydrofolate ligase family.</text>
</comment>
<dbReference type="PANTHER" id="PTHR48099:SF5">
    <property type="entry name" value="C-1-TETRAHYDROFOLATE SYNTHASE, CYTOPLASMIC"/>
    <property type="match status" value="1"/>
</dbReference>
<dbReference type="Gene3D" id="3.40.50.10860">
    <property type="entry name" value="Leucine Dehydrogenase, chain A, domain 1"/>
    <property type="match status" value="1"/>
</dbReference>
<dbReference type="AlphaFoldDB" id="A0A2T9Y276"/>
<dbReference type="Pfam" id="PF01268">
    <property type="entry name" value="FTHFS"/>
    <property type="match status" value="1"/>
</dbReference>
<evidence type="ECO:0000256" key="9">
    <source>
        <dbReference type="ARBA" id="ARBA00022741"/>
    </source>
</evidence>
<evidence type="ECO:0000256" key="6">
    <source>
        <dbReference type="ARBA" id="ARBA00022490"/>
    </source>
</evidence>
<dbReference type="PROSITE" id="PS00721">
    <property type="entry name" value="FTHFS_1"/>
    <property type="match status" value="1"/>
</dbReference>
<dbReference type="InterPro" id="IPR000559">
    <property type="entry name" value="Formate_THF_ligase"/>
</dbReference>
<keyword evidence="11" id="KW-0067">ATP-binding</keyword>
<dbReference type="InterPro" id="IPR020630">
    <property type="entry name" value="THF_DH/CycHdrlase_cat_dom"/>
</dbReference>
<keyword evidence="12" id="KW-0521">NADP</keyword>
<reference evidence="18 19" key="1">
    <citation type="journal article" date="2018" name="MBio">
        <title>Comparative Genomics Reveals the Core Gene Toolbox for the Fungus-Insect Symbiosis.</title>
        <authorList>
            <person name="Wang Y."/>
            <person name="Stata M."/>
            <person name="Wang W."/>
            <person name="Stajich J.E."/>
            <person name="White M.M."/>
            <person name="Moncalvo J.M."/>
        </authorList>
    </citation>
    <scope>NUCLEOTIDE SEQUENCE [LARGE SCALE GENOMIC DNA]</scope>
    <source>
        <strain evidence="18 19">SC-DP-2</strain>
    </source>
</reference>
<dbReference type="UniPathway" id="UPA00193"/>
<keyword evidence="10" id="KW-0378">Hydrolase</keyword>
<dbReference type="GO" id="GO:0009257">
    <property type="term" value="P:10-formyltetrahydrofolate biosynthetic process"/>
    <property type="evidence" value="ECO:0007669"/>
    <property type="project" value="UniProtKB-ARBA"/>
</dbReference>
<dbReference type="PROSITE" id="PS00722">
    <property type="entry name" value="FTHFS_2"/>
    <property type="match status" value="1"/>
</dbReference>
<feature type="domain" description="Tetrahydrofolate dehydrogenase/cyclohydrolase NAD(P)-binding" evidence="17">
    <location>
        <begin position="137"/>
        <end position="282"/>
    </location>
</feature>
<dbReference type="SUPFAM" id="SSF53223">
    <property type="entry name" value="Aminoacid dehydrogenase-like, N-terminal domain"/>
    <property type="match status" value="1"/>
</dbReference>
<evidence type="ECO:0000313" key="19">
    <source>
        <dbReference type="Proteomes" id="UP000245609"/>
    </source>
</evidence>
<dbReference type="Gene3D" id="3.30.1510.10">
    <property type="entry name" value="Domain 2, N(10)-formyltetrahydrofolate synthetase"/>
    <property type="match status" value="1"/>
</dbReference>
<dbReference type="InterPro" id="IPR000672">
    <property type="entry name" value="THF_DH/CycHdrlase"/>
</dbReference>
<dbReference type="OrthoDB" id="5126881at2759"/>
<keyword evidence="8" id="KW-0436">Ligase</keyword>
<dbReference type="PANTHER" id="PTHR48099">
    <property type="entry name" value="C-1-TETRAHYDROFOLATE SYNTHASE, CYTOPLASMIC-RELATED"/>
    <property type="match status" value="1"/>
</dbReference>
<dbReference type="FunFam" id="3.40.50.10860:FF:000005">
    <property type="entry name" value="C-1-tetrahydrofolate synthase, cytoplasmic, putative"/>
    <property type="match status" value="1"/>
</dbReference>
<dbReference type="PRINTS" id="PR00085">
    <property type="entry name" value="THFDHDRGNASE"/>
</dbReference>
<evidence type="ECO:0000256" key="13">
    <source>
        <dbReference type="ARBA" id="ARBA00023002"/>
    </source>
</evidence>
<comment type="subunit">
    <text evidence="5">Homodimer.</text>
</comment>
<dbReference type="HAMAP" id="MF_01576">
    <property type="entry name" value="THF_DHG_CYH"/>
    <property type="match status" value="1"/>
</dbReference>
<keyword evidence="7" id="KW-0554">One-carbon metabolism</keyword>
<dbReference type="InterPro" id="IPR020867">
    <property type="entry name" value="THF_DH/CycHdrlase_CS"/>
</dbReference>
<comment type="subcellular location">
    <subcellularLocation>
        <location evidence="1">Cytoplasm</location>
    </subcellularLocation>
</comment>
<organism evidence="18 19">
    <name type="scientific">Smittium megazygosporum</name>
    <dbReference type="NCBI Taxonomy" id="133381"/>
    <lineage>
        <taxon>Eukaryota</taxon>
        <taxon>Fungi</taxon>
        <taxon>Fungi incertae sedis</taxon>
        <taxon>Zoopagomycota</taxon>
        <taxon>Kickxellomycotina</taxon>
        <taxon>Harpellomycetes</taxon>
        <taxon>Harpellales</taxon>
        <taxon>Legeriomycetaceae</taxon>
        <taxon>Smittium</taxon>
    </lineage>
</organism>
<evidence type="ECO:0000256" key="3">
    <source>
        <dbReference type="ARBA" id="ARBA00005559"/>
    </source>
</evidence>
<dbReference type="GO" id="GO:0035999">
    <property type="term" value="P:tetrahydrofolate interconversion"/>
    <property type="evidence" value="ECO:0007669"/>
    <property type="project" value="UniProtKB-UniPathway"/>
</dbReference>
<keyword evidence="14" id="KW-0511">Multifunctional enzyme</keyword>
<dbReference type="HAMAP" id="MF_01543">
    <property type="entry name" value="FTHFS"/>
    <property type="match status" value="1"/>
</dbReference>
<dbReference type="InterPro" id="IPR027417">
    <property type="entry name" value="P-loop_NTPase"/>
</dbReference>
<evidence type="ECO:0000259" key="17">
    <source>
        <dbReference type="Pfam" id="PF02882"/>
    </source>
</evidence>
<dbReference type="InterPro" id="IPR046346">
    <property type="entry name" value="Aminoacid_DH-like_N_sf"/>
</dbReference>
<dbReference type="InterPro" id="IPR036291">
    <property type="entry name" value="NAD(P)-bd_dom_sf"/>
</dbReference>
<evidence type="ECO:0000256" key="7">
    <source>
        <dbReference type="ARBA" id="ARBA00022563"/>
    </source>
</evidence>
<dbReference type="FunFam" id="3.40.50.300:FF:000245">
    <property type="entry name" value="C-1-tetrahydrofolate synthase, cytoplasmic"/>
    <property type="match status" value="1"/>
</dbReference>
<name>A0A2T9Y276_9FUNG</name>
<proteinExistence type="inferred from homology"/>
<dbReference type="Pfam" id="PF00763">
    <property type="entry name" value="THF_DHG_CYH"/>
    <property type="match status" value="1"/>
</dbReference>
<dbReference type="Proteomes" id="UP000245609">
    <property type="component" value="Unassembled WGS sequence"/>
</dbReference>
<dbReference type="STRING" id="133381.A0A2T9Y276"/>
<dbReference type="CDD" id="cd01080">
    <property type="entry name" value="NAD_bind_m-THF_DH_Cyclohyd"/>
    <property type="match status" value="1"/>
</dbReference>
<evidence type="ECO:0000256" key="14">
    <source>
        <dbReference type="ARBA" id="ARBA00023268"/>
    </source>
</evidence>
<evidence type="ECO:0000256" key="10">
    <source>
        <dbReference type="ARBA" id="ARBA00022801"/>
    </source>
</evidence>
<dbReference type="Pfam" id="PF02882">
    <property type="entry name" value="THF_DHG_CYH_C"/>
    <property type="match status" value="1"/>
</dbReference>
<dbReference type="GO" id="GO:0004329">
    <property type="term" value="F:formate-tetrahydrofolate ligase activity"/>
    <property type="evidence" value="ECO:0007669"/>
    <property type="project" value="UniProtKB-EC"/>
</dbReference>
<dbReference type="GO" id="GO:0005829">
    <property type="term" value="C:cytosol"/>
    <property type="evidence" value="ECO:0007669"/>
    <property type="project" value="UniProtKB-ARBA"/>
</dbReference>
<evidence type="ECO:0000256" key="2">
    <source>
        <dbReference type="ARBA" id="ARBA00004777"/>
    </source>
</evidence>
<keyword evidence="9" id="KW-0547">Nucleotide-binding</keyword>
<dbReference type="SUPFAM" id="SSF52540">
    <property type="entry name" value="P-loop containing nucleoside triphosphate hydrolases"/>
    <property type="match status" value="1"/>
</dbReference>
<comment type="similarity">
    <text evidence="3">In the N-terminal section; belongs to the tetrahydrofolate dehydrogenase/cyclohydrolase family.</text>
</comment>
<evidence type="ECO:0000259" key="16">
    <source>
        <dbReference type="Pfam" id="PF00763"/>
    </source>
</evidence>
<dbReference type="InterPro" id="IPR020631">
    <property type="entry name" value="THF_DH/CycHdrlase_NAD-bd_dom"/>
</dbReference>
<comment type="pathway">
    <text evidence="2">One-carbon metabolism; tetrahydrofolate interconversion.</text>
</comment>
<dbReference type="Gene3D" id="3.10.410.10">
    <property type="entry name" value="Formyltetrahydrofolate synthetase, domain 3"/>
    <property type="match status" value="1"/>
</dbReference>
<evidence type="ECO:0000313" key="18">
    <source>
        <dbReference type="EMBL" id="PVU86459.1"/>
    </source>
</evidence>
<evidence type="ECO:0000256" key="15">
    <source>
        <dbReference type="ARBA" id="ARBA00049033"/>
    </source>
</evidence>
<dbReference type="GO" id="GO:0004477">
    <property type="term" value="F:methenyltetrahydrofolate cyclohydrolase activity"/>
    <property type="evidence" value="ECO:0007669"/>
    <property type="project" value="UniProtKB-ARBA"/>
</dbReference>
<evidence type="ECO:0000256" key="12">
    <source>
        <dbReference type="ARBA" id="ARBA00022857"/>
    </source>
</evidence>
<dbReference type="GO" id="GO:0005524">
    <property type="term" value="F:ATP binding"/>
    <property type="evidence" value="ECO:0007669"/>
    <property type="project" value="UniProtKB-KW"/>
</dbReference>
<dbReference type="FunFam" id="3.40.50.300:FF:001859">
    <property type="entry name" value="Formate--tetrahydrofolate ligase"/>
    <property type="match status" value="1"/>
</dbReference>
<dbReference type="CDD" id="cd00477">
    <property type="entry name" value="FTHFS"/>
    <property type="match status" value="1"/>
</dbReference>
<evidence type="ECO:0000256" key="4">
    <source>
        <dbReference type="ARBA" id="ARBA00006985"/>
    </source>
</evidence>
<dbReference type="FunFam" id="3.40.50.720:FF:000006">
    <property type="entry name" value="Bifunctional protein FolD"/>
    <property type="match status" value="1"/>
</dbReference>
<dbReference type="FunFam" id="1.10.8.770:FF:000001">
    <property type="entry name" value="Methylenetetrahydrofolate dehydrogenase (NADP+ dependent) 1 like"/>
    <property type="match status" value="1"/>
</dbReference>
<dbReference type="GO" id="GO:0004488">
    <property type="term" value="F:methylenetetrahydrofolate dehydrogenase (NADP+) activity"/>
    <property type="evidence" value="ECO:0007669"/>
    <property type="project" value="InterPro"/>
</dbReference>
<keyword evidence="13" id="KW-0560">Oxidoreductase</keyword>
<keyword evidence="6" id="KW-0963">Cytoplasm</keyword>
<evidence type="ECO:0000256" key="11">
    <source>
        <dbReference type="ARBA" id="ARBA00022840"/>
    </source>
</evidence>
<dbReference type="Gene3D" id="3.40.50.720">
    <property type="entry name" value="NAD(P)-binding Rossmann-like Domain"/>
    <property type="match status" value="1"/>
</dbReference>
<dbReference type="GO" id="GO:0006164">
    <property type="term" value="P:purine nucleotide biosynthetic process"/>
    <property type="evidence" value="ECO:0007669"/>
    <property type="project" value="UniProtKB-ARBA"/>
</dbReference>
<dbReference type="GO" id="GO:0046655">
    <property type="term" value="P:folic acid metabolic process"/>
    <property type="evidence" value="ECO:0007669"/>
    <property type="project" value="UniProtKB-ARBA"/>
</dbReference>
<protein>
    <submittedName>
        <fullName evidence="18">Uncharacterized protein</fullName>
    </submittedName>
</protein>
<comment type="caution">
    <text evidence="18">The sequence shown here is derived from an EMBL/GenBank/DDBJ whole genome shotgun (WGS) entry which is preliminary data.</text>
</comment>
<gene>
    <name evidence="18" type="ORF">BB560_006703</name>
</gene>
<dbReference type="InterPro" id="IPR020628">
    <property type="entry name" value="Formate_THF_ligase_CS"/>
</dbReference>